<dbReference type="AlphaFoldDB" id="A0A7J8N5E5"/>
<proteinExistence type="predicted"/>
<accession>A0A7J8N5E5</accession>
<dbReference type="Proteomes" id="UP000593572">
    <property type="component" value="Unassembled WGS sequence"/>
</dbReference>
<evidence type="ECO:0000313" key="2">
    <source>
        <dbReference type="Proteomes" id="UP000593572"/>
    </source>
</evidence>
<evidence type="ECO:0000313" key="1">
    <source>
        <dbReference type="EMBL" id="MBA0572228.1"/>
    </source>
</evidence>
<dbReference type="EMBL" id="JABEZX010000012">
    <property type="protein sequence ID" value="MBA0572228.1"/>
    <property type="molecule type" value="Genomic_DNA"/>
</dbReference>
<gene>
    <name evidence="1" type="ORF">Golob_002585</name>
</gene>
<keyword evidence="2" id="KW-1185">Reference proteome</keyword>
<reference evidence="1 2" key="1">
    <citation type="journal article" date="2019" name="Genome Biol. Evol.">
        <title>Insights into the evolution of the New World diploid cottons (Gossypium, subgenus Houzingenia) based on genome sequencing.</title>
        <authorList>
            <person name="Grover C.E."/>
            <person name="Arick M.A. 2nd"/>
            <person name="Thrash A."/>
            <person name="Conover J.L."/>
            <person name="Sanders W.S."/>
            <person name="Peterson D.G."/>
            <person name="Frelichowski J.E."/>
            <person name="Scheffler J.A."/>
            <person name="Scheffler B.E."/>
            <person name="Wendel J.F."/>
        </authorList>
    </citation>
    <scope>NUCLEOTIDE SEQUENCE [LARGE SCALE GENOMIC DNA]</scope>
    <source>
        <strain evidence="1">157</strain>
        <tissue evidence="1">Leaf</tissue>
    </source>
</reference>
<name>A0A7J8N5E5_9ROSI</name>
<comment type="caution">
    <text evidence="1">The sequence shown here is derived from an EMBL/GenBank/DDBJ whole genome shotgun (WGS) entry which is preliminary data.</text>
</comment>
<sequence length="20" mass="2192">MKERLKTCGTTTIRIGIGRG</sequence>
<protein>
    <submittedName>
        <fullName evidence="1">Uncharacterized protein</fullName>
    </submittedName>
</protein>
<organism evidence="1 2">
    <name type="scientific">Gossypium lobatum</name>
    <dbReference type="NCBI Taxonomy" id="34289"/>
    <lineage>
        <taxon>Eukaryota</taxon>
        <taxon>Viridiplantae</taxon>
        <taxon>Streptophyta</taxon>
        <taxon>Embryophyta</taxon>
        <taxon>Tracheophyta</taxon>
        <taxon>Spermatophyta</taxon>
        <taxon>Magnoliopsida</taxon>
        <taxon>eudicotyledons</taxon>
        <taxon>Gunneridae</taxon>
        <taxon>Pentapetalae</taxon>
        <taxon>rosids</taxon>
        <taxon>malvids</taxon>
        <taxon>Malvales</taxon>
        <taxon>Malvaceae</taxon>
        <taxon>Malvoideae</taxon>
        <taxon>Gossypium</taxon>
    </lineage>
</organism>